<dbReference type="GO" id="GO:0004386">
    <property type="term" value="F:helicase activity"/>
    <property type="evidence" value="ECO:0007669"/>
    <property type="project" value="UniProtKB-KW"/>
</dbReference>
<dbReference type="EMBL" id="JAKLTY010000050">
    <property type="protein sequence ID" value="MCG2632855.1"/>
    <property type="molecule type" value="Genomic_DNA"/>
</dbReference>
<evidence type="ECO:0000313" key="3">
    <source>
        <dbReference type="Proteomes" id="UP001139054"/>
    </source>
</evidence>
<comment type="caution">
    <text evidence="2">The sequence shown here is derived from an EMBL/GenBank/DDBJ whole genome shotgun (WGS) entry which is preliminary data.</text>
</comment>
<protein>
    <submittedName>
        <fullName evidence="2">DEAD/DEAH box helicase family protein</fullName>
    </submittedName>
</protein>
<sequence length="501" mass="55261">MNEVLRPYQVEVVAEFWRAVDAGQRRIILVAPTASGKTVIARAIVEEARHKGLSSLFLAHRREIITQTSNKLCGIPHGIIRPGDQPRPLEPVQVASVQTLHRRAIKADTLELPEAGLVIVDECHHVVAKSYRSILERYPNAILLGLTATPCRGDGRGLGSVFQKMIQCPQVGELVARGYLVPTRVYAPIDPDLRGVHLRHGDYVESELAGRMDQPQLVGDIVTHWFKFGERRKTVCFATDVRHSIHIRDEFASAGVRAEHIDGGTPMAERDATLGRLACGEVDLVTNCMVLTEGWDMPALGCLILARPTKQMGLYRQMIGRGLRPAPDKANCIVLDHSGATFRLGFAEDFIDWTLDPDLHADNPTHAARGGDFPGGPKIAECPECGAARVGGMACLNCGYLPARSPRAVEVGDGDLGLVDASRRARSDPVDLRIRDEWHGMLAGIAAERGYKPGWVAHQYHTRFGEWPPRTAEAVVREPSVEVRRWVKSRMIAFARRRKSG</sequence>
<dbReference type="Pfam" id="PF04851">
    <property type="entry name" value="ResIII"/>
    <property type="match status" value="1"/>
</dbReference>
<dbReference type="AlphaFoldDB" id="A0A9X1RJI4"/>
<dbReference type="GO" id="GO:0016787">
    <property type="term" value="F:hydrolase activity"/>
    <property type="evidence" value="ECO:0007669"/>
    <property type="project" value="InterPro"/>
</dbReference>
<dbReference type="SMART" id="SM00490">
    <property type="entry name" value="HELICc"/>
    <property type="match status" value="1"/>
</dbReference>
<dbReference type="InterPro" id="IPR027417">
    <property type="entry name" value="P-loop_NTPase"/>
</dbReference>
<keyword evidence="2" id="KW-0547">Nucleotide-binding</keyword>
<feature type="domain" description="Helicase ATP-binding" evidence="1">
    <location>
        <begin position="18"/>
        <end position="168"/>
    </location>
</feature>
<dbReference type="InterPro" id="IPR001650">
    <property type="entry name" value="Helicase_C-like"/>
</dbReference>
<proteinExistence type="predicted"/>
<dbReference type="GO" id="GO:0005829">
    <property type="term" value="C:cytosol"/>
    <property type="evidence" value="ECO:0007669"/>
    <property type="project" value="TreeGrafter"/>
</dbReference>
<dbReference type="InterPro" id="IPR006935">
    <property type="entry name" value="Helicase/UvrB_N"/>
</dbReference>
<dbReference type="RefSeq" id="WP_237892076.1">
    <property type="nucleotide sequence ID" value="NZ_JAKLTY010000050.1"/>
</dbReference>
<keyword evidence="2" id="KW-0378">Hydrolase</keyword>
<evidence type="ECO:0000259" key="1">
    <source>
        <dbReference type="PROSITE" id="PS51192"/>
    </source>
</evidence>
<dbReference type="Pfam" id="PF00271">
    <property type="entry name" value="Helicase_C"/>
    <property type="match status" value="1"/>
</dbReference>
<dbReference type="Gene3D" id="3.40.50.300">
    <property type="entry name" value="P-loop containing nucleotide triphosphate hydrolases"/>
    <property type="match status" value="2"/>
</dbReference>
<evidence type="ECO:0000313" key="2">
    <source>
        <dbReference type="EMBL" id="MCG2632855.1"/>
    </source>
</evidence>
<keyword evidence="2" id="KW-0067">ATP-binding</keyword>
<gene>
    <name evidence="2" type="ORF">L6654_40410</name>
</gene>
<dbReference type="GO" id="GO:0005524">
    <property type="term" value="F:ATP binding"/>
    <property type="evidence" value="ECO:0007669"/>
    <property type="project" value="InterPro"/>
</dbReference>
<name>A0A9X1RJI4_9BRAD</name>
<keyword evidence="2" id="KW-0347">Helicase</keyword>
<organism evidence="2 3">
    <name type="scientific">Bradyrhizobium zhengyangense</name>
    <dbReference type="NCBI Taxonomy" id="2911009"/>
    <lineage>
        <taxon>Bacteria</taxon>
        <taxon>Pseudomonadati</taxon>
        <taxon>Pseudomonadota</taxon>
        <taxon>Alphaproteobacteria</taxon>
        <taxon>Hyphomicrobiales</taxon>
        <taxon>Nitrobacteraceae</taxon>
        <taxon>Bradyrhizobium</taxon>
    </lineage>
</organism>
<reference evidence="2" key="1">
    <citation type="submission" date="2022-01" db="EMBL/GenBank/DDBJ databases">
        <title>Genome sequnece data of strain Bradyrhizobium sp. nov.</title>
        <authorList>
            <person name="Zhang J."/>
        </authorList>
    </citation>
    <scope>NUCLEOTIDE SEQUENCE</scope>
    <source>
        <strain evidence="2">WYCCWR 13023</strain>
    </source>
</reference>
<dbReference type="InterPro" id="IPR050742">
    <property type="entry name" value="Helicase_Restrict-Modif_Enz"/>
</dbReference>
<dbReference type="PROSITE" id="PS51192">
    <property type="entry name" value="HELICASE_ATP_BIND_1"/>
    <property type="match status" value="1"/>
</dbReference>
<dbReference type="PANTHER" id="PTHR47396:SF1">
    <property type="entry name" value="ATP-DEPENDENT HELICASE IRC3-RELATED"/>
    <property type="match status" value="1"/>
</dbReference>
<dbReference type="InterPro" id="IPR014001">
    <property type="entry name" value="Helicase_ATP-bd"/>
</dbReference>
<dbReference type="GO" id="GO:0003677">
    <property type="term" value="F:DNA binding"/>
    <property type="evidence" value="ECO:0007669"/>
    <property type="project" value="InterPro"/>
</dbReference>
<dbReference type="SMART" id="SM00487">
    <property type="entry name" value="DEXDc"/>
    <property type="match status" value="1"/>
</dbReference>
<accession>A0A9X1RJI4</accession>
<dbReference type="PANTHER" id="PTHR47396">
    <property type="entry name" value="TYPE I RESTRICTION ENZYME ECOKI R PROTEIN"/>
    <property type="match status" value="1"/>
</dbReference>
<dbReference type="Proteomes" id="UP001139054">
    <property type="component" value="Unassembled WGS sequence"/>
</dbReference>
<dbReference type="SUPFAM" id="SSF52540">
    <property type="entry name" value="P-loop containing nucleoside triphosphate hydrolases"/>
    <property type="match status" value="1"/>
</dbReference>